<name>C7N220_SLAHD</name>
<sequence length="293" mass="33230">MHFTEPVYRNPYWPTWPLLEITAGCTHNKCKFCTMYKGVRFDVRSIEDIEADLAELRTMVPHARTIQLLSGNPLALPYSRLKPILEKINEYLPDMEYVYTAGRVTDLRNKTVEQLRELKELGLREVSLGVESGDDWTLDRVNKGYHAEDIIEQCGKLTEAGIDFWMSFLNGVAGRSHSRDHAIHSAEIFSQCKPMLVGTGGLTLFPGTPLLEEAQAGEFDPLSEREMLEELLLFVENLTCDCKFITHHTIGGDNLSGPNFLARKDDIISSLRDEIDHGDLETYAAIRRNKVTL</sequence>
<dbReference type="EMBL" id="CP001684">
    <property type="protein sequence ID" value="ACV23461.1"/>
    <property type="molecule type" value="Genomic_DNA"/>
</dbReference>
<dbReference type="KEGG" id="shi:Shel_24530"/>
<protein>
    <submittedName>
        <fullName evidence="7">Fe-S oxidoreductase</fullName>
    </submittedName>
</protein>
<keyword evidence="8" id="KW-1185">Reference proteome</keyword>
<dbReference type="InterPro" id="IPR006638">
    <property type="entry name" value="Elp3/MiaA/NifB-like_rSAM"/>
</dbReference>
<dbReference type="CDD" id="cd01335">
    <property type="entry name" value="Radical_SAM"/>
    <property type="match status" value="1"/>
</dbReference>
<keyword evidence="2" id="KW-0949">S-adenosyl-L-methionine</keyword>
<evidence type="ECO:0000256" key="4">
    <source>
        <dbReference type="ARBA" id="ARBA00023004"/>
    </source>
</evidence>
<accession>C7N220</accession>
<dbReference type="SUPFAM" id="SSF102114">
    <property type="entry name" value="Radical SAM enzymes"/>
    <property type="match status" value="1"/>
</dbReference>
<dbReference type="Gene3D" id="3.20.20.70">
    <property type="entry name" value="Aldolase class I"/>
    <property type="match status" value="1"/>
</dbReference>
<evidence type="ECO:0000313" key="7">
    <source>
        <dbReference type="EMBL" id="ACV23461.1"/>
    </source>
</evidence>
<organism evidence="7 8">
    <name type="scientific">Slackia heliotrinireducens (strain ATCC 29202 / DSM 20476 / NCTC 11029 / RHS 1)</name>
    <name type="common">Peptococcus heliotrinreducens</name>
    <dbReference type="NCBI Taxonomy" id="471855"/>
    <lineage>
        <taxon>Bacteria</taxon>
        <taxon>Bacillati</taxon>
        <taxon>Actinomycetota</taxon>
        <taxon>Coriobacteriia</taxon>
        <taxon>Eggerthellales</taxon>
        <taxon>Eggerthellaceae</taxon>
        <taxon>Slackia</taxon>
    </lineage>
</organism>
<dbReference type="Pfam" id="PF04055">
    <property type="entry name" value="Radical_SAM"/>
    <property type="match status" value="1"/>
</dbReference>
<gene>
    <name evidence="7" type="ordered locus">Shel_24530</name>
</gene>
<dbReference type="Proteomes" id="UP000002026">
    <property type="component" value="Chromosome"/>
</dbReference>
<keyword evidence="4" id="KW-0408">Iron</keyword>
<keyword evidence="3" id="KW-0479">Metal-binding</keyword>
<dbReference type="PANTHER" id="PTHR43409">
    <property type="entry name" value="ANAEROBIC MAGNESIUM-PROTOPORPHYRIN IX MONOMETHYL ESTER CYCLASE-RELATED"/>
    <property type="match status" value="1"/>
</dbReference>
<evidence type="ECO:0000256" key="5">
    <source>
        <dbReference type="ARBA" id="ARBA00023014"/>
    </source>
</evidence>
<dbReference type="SMART" id="SM00729">
    <property type="entry name" value="Elp3"/>
    <property type="match status" value="1"/>
</dbReference>
<dbReference type="SFLD" id="SFLDS00029">
    <property type="entry name" value="Radical_SAM"/>
    <property type="match status" value="1"/>
</dbReference>
<evidence type="ECO:0000313" key="8">
    <source>
        <dbReference type="Proteomes" id="UP000002026"/>
    </source>
</evidence>
<dbReference type="SFLD" id="SFLDG01095">
    <property type="entry name" value="Uncharacterised_Radical_SAM_Su"/>
    <property type="match status" value="1"/>
</dbReference>
<comment type="cofactor">
    <cofactor evidence="1">
        <name>[4Fe-4S] cluster</name>
        <dbReference type="ChEBI" id="CHEBI:49883"/>
    </cofactor>
</comment>
<dbReference type="GO" id="GO:0046872">
    <property type="term" value="F:metal ion binding"/>
    <property type="evidence" value="ECO:0007669"/>
    <property type="project" value="UniProtKB-KW"/>
</dbReference>
<dbReference type="RefSeq" id="WP_012799559.1">
    <property type="nucleotide sequence ID" value="NC_013165.1"/>
</dbReference>
<reference evidence="7 8" key="1">
    <citation type="journal article" date="2009" name="Stand. Genomic Sci.">
        <title>Complete genome sequence of Slackia heliotrinireducens type strain (RHS 1).</title>
        <authorList>
            <person name="Pukall R."/>
            <person name="Lapidus A."/>
            <person name="Nolan M."/>
            <person name="Copeland A."/>
            <person name="Glavina Del Rio T."/>
            <person name="Lucas S."/>
            <person name="Chen F."/>
            <person name="Tice H."/>
            <person name="Cheng J.F."/>
            <person name="Chertkov O."/>
            <person name="Bruce D."/>
            <person name="Goodwin L."/>
            <person name="Kuske C."/>
            <person name="Brettin T."/>
            <person name="Detter J.C."/>
            <person name="Han C."/>
            <person name="Pitluck S."/>
            <person name="Pati A."/>
            <person name="Mavrommatis K."/>
            <person name="Ivanova N."/>
            <person name="Ovchinnikova G."/>
            <person name="Chen A."/>
            <person name="Palaniappan K."/>
            <person name="Schneider S."/>
            <person name="Rohde M."/>
            <person name="Chain P."/>
            <person name="D'haeseleer P."/>
            <person name="Goker M."/>
            <person name="Bristow J."/>
            <person name="Eisen J.A."/>
            <person name="Markowitz V."/>
            <person name="Kyrpides N.C."/>
            <person name="Klenk H.P."/>
            <person name="Hugenholtz P."/>
        </authorList>
    </citation>
    <scope>NUCLEOTIDE SEQUENCE [LARGE SCALE GENOMIC DNA]</scope>
    <source>
        <strain evidence="8">ATCC 29202 / DSM 20476 / NCTC 11029 / RHS 1</strain>
    </source>
</reference>
<evidence type="ECO:0000256" key="1">
    <source>
        <dbReference type="ARBA" id="ARBA00001966"/>
    </source>
</evidence>
<dbReference type="HOGENOM" id="CLU_044464_1_0_11"/>
<dbReference type="PROSITE" id="PS51918">
    <property type="entry name" value="RADICAL_SAM"/>
    <property type="match status" value="1"/>
</dbReference>
<keyword evidence="5" id="KW-0411">Iron-sulfur</keyword>
<dbReference type="AlphaFoldDB" id="C7N220"/>
<dbReference type="GO" id="GO:0003824">
    <property type="term" value="F:catalytic activity"/>
    <property type="evidence" value="ECO:0007669"/>
    <property type="project" value="InterPro"/>
</dbReference>
<proteinExistence type="predicted"/>
<feature type="domain" description="Radical SAM core" evidence="6">
    <location>
        <begin position="11"/>
        <end position="241"/>
    </location>
</feature>
<dbReference type="PANTHER" id="PTHR43409:SF4">
    <property type="entry name" value="RADICAL SAM SUPERFAMILY PROTEIN"/>
    <property type="match status" value="1"/>
</dbReference>
<dbReference type="SFLD" id="SFLDG01082">
    <property type="entry name" value="B12-binding_domain_containing"/>
    <property type="match status" value="1"/>
</dbReference>
<evidence type="ECO:0000256" key="3">
    <source>
        <dbReference type="ARBA" id="ARBA00022723"/>
    </source>
</evidence>
<evidence type="ECO:0000259" key="6">
    <source>
        <dbReference type="PROSITE" id="PS51918"/>
    </source>
</evidence>
<dbReference type="InterPro" id="IPR051198">
    <property type="entry name" value="BchE-like"/>
</dbReference>
<dbReference type="InterPro" id="IPR007197">
    <property type="entry name" value="rSAM"/>
</dbReference>
<evidence type="ECO:0000256" key="2">
    <source>
        <dbReference type="ARBA" id="ARBA00022691"/>
    </source>
</evidence>
<dbReference type="InterPro" id="IPR013785">
    <property type="entry name" value="Aldolase_TIM"/>
</dbReference>
<dbReference type="eggNOG" id="COG1032">
    <property type="taxonomic scope" value="Bacteria"/>
</dbReference>
<dbReference type="InterPro" id="IPR058240">
    <property type="entry name" value="rSAM_sf"/>
</dbReference>
<dbReference type="GO" id="GO:0051536">
    <property type="term" value="F:iron-sulfur cluster binding"/>
    <property type="evidence" value="ECO:0007669"/>
    <property type="project" value="UniProtKB-KW"/>
</dbReference>